<evidence type="ECO:0000313" key="3">
    <source>
        <dbReference type="Proteomes" id="UP000638648"/>
    </source>
</evidence>
<protein>
    <submittedName>
        <fullName evidence="2">Uncharacterized protein</fullName>
    </submittedName>
</protein>
<evidence type="ECO:0000256" key="1">
    <source>
        <dbReference type="SAM" id="MobiDB-lite"/>
    </source>
</evidence>
<evidence type="ECO:0000313" key="2">
    <source>
        <dbReference type="EMBL" id="MBE1610039.1"/>
    </source>
</evidence>
<keyword evidence="3" id="KW-1185">Reference proteome</keyword>
<comment type="caution">
    <text evidence="2">The sequence shown here is derived from an EMBL/GenBank/DDBJ whole genome shotgun (WGS) entry which is preliminary data.</text>
</comment>
<dbReference type="Proteomes" id="UP000638648">
    <property type="component" value="Unassembled WGS sequence"/>
</dbReference>
<dbReference type="EMBL" id="JADBEM010000001">
    <property type="protein sequence ID" value="MBE1610039.1"/>
    <property type="molecule type" value="Genomic_DNA"/>
</dbReference>
<proteinExistence type="predicted"/>
<name>A0A927RCL6_9ACTN</name>
<dbReference type="AlphaFoldDB" id="A0A927RCL6"/>
<organism evidence="2 3">
    <name type="scientific">Actinopolymorpha pittospori</name>
    <dbReference type="NCBI Taxonomy" id="648752"/>
    <lineage>
        <taxon>Bacteria</taxon>
        <taxon>Bacillati</taxon>
        <taxon>Actinomycetota</taxon>
        <taxon>Actinomycetes</taxon>
        <taxon>Propionibacteriales</taxon>
        <taxon>Actinopolymorphaceae</taxon>
        <taxon>Actinopolymorpha</taxon>
    </lineage>
</organism>
<gene>
    <name evidence="2" type="ORF">HEB94_006887</name>
</gene>
<feature type="region of interest" description="Disordered" evidence="1">
    <location>
        <begin position="42"/>
        <end position="65"/>
    </location>
</feature>
<reference evidence="2" key="1">
    <citation type="submission" date="2020-10" db="EMBL/GenBank/DDBJ databases">
        <title>Sequencing the genomes of 1000 actinobacteria strains.</title>
        <authorList>
            <person name="Klenk H.-P."/>
        </authorList>
    </citation>
    <scope>NUCLEOTIDE SEQUENCE</scope>
    <source>
        <strain evidence="2">DSM 45354</strain>
    </source>
</reference>
<sequence>MSTAIAAAVDDAVGELVSLVGAKAGCAAVGVARASFYRARPASKARAAPRPEPEQVRAPQVQPRALSGAERAAVLEVLHSERFADAAPATVYATLLDEGTYLASESTMYRLLRERGETGDRRRHATHPAKVKPELVAASPNQVWSWDSAPRARRGALM</sequence>
<accession>A0A927RCL6</accession>